<gene>
    <name evidence="2" type="ORF">GGI25_003894</name>
</gene>
<evidence type="ECO:0000313" key="2">
    <source>
        <dbReference type="EMBL" id="KAJ2675696.1"/>
    </source>
</evidence>
<evidence type="ECO:0000256" key="1">
    <source>
        <dbReference type="SAM" id="MobiDB-lite"/>
    </source>
</evidence>
<feature type="compositionally biased region" description="Polar residues" evidence="1">
    <location>
        <begin position="59"/>
        <end position="75"/>
    </location>
</feature>
<feature type="region of interest" description="Disordered" evidence="1">
    <location>
        <begin position="54"/>
        <end position="87"/>
    </location>
</feature>
<reference evidence="2" key="1">
    <citation type="submission" date="2022-07" db="EMBL/GenBank/DDBJ databases">
        <title>Phylogenomic reconstructions and comparative analyses of Kickxellomycotina fungi.</title>
        <authorList>
            <person name="Reynolds N.K."/>
            <person name="Stajich J.E."/>
            <person name="Barry K."/>
            <person name="Grigoriev I.V."/>
            <person name="Crous P."/>
            <person name="Smith M.E."/>
        </authorList>
    </citation>
    <scope>NUCLEOTIDE SEQUENCE</scope>
    <source>
        <strain evidence="2">NRRL 3115</strain>
    </source>
</reference>
<dbReference type="AlphaFoldDB" id="A0A9W8G7P5"/>
<accession>A0A9W8G7P5</accession>
<name>A0A9W8G7P5_9FUNG</name>
<organism evidence="2 3">
    <name type="scientific">Coemansia spiralis</name>
    <dbReference type="NCBI Taxonomy" id="417178"/>
    <lineage>
        <taxon>Eukaryota</taxon>
        <taxon>Fungi</taxon>
        <taxon>Fungi incertae sedis</taxon>
        <taxon>Zoopagomycota</taxon>
        <taxon>Kickxellomycotina</taxon>
        <taxon>Kickxellomycetes</taxon>
        <taxon>Kickxellales</taxon>
        <taxon>Kickxellaceae</taxon>
        <taxon>Coemansia</taxon>
    </lineage>
</organism>
<proteinExistence type="predicted"/>
<comment type="caution">
    <text evidence="2">The sequence shown here is derived from an EMBL/GenBank/DDBJ whole genome shotgun (WGS) entry which is preliminary data.</text>
</comment>
<evidence type="ECO:0000313" key="3">
    <source>
        <dbReference type="Proteomes" id="UP001151518"/>
    </source>
</evidence>
<dbReference type="Proteomes" id="UP001151518">
    <property type="component" value="Unassembled WGS sequence"/>
</dbReference>
<protein>
    <submittedName>
        <fullName evidence="2">Uncharacterized protein</fullName>
    </submittedName>
</protein>
<dbReference type="EMBL" id="JANBTW010000046">
    <property type="protein sequence ID" value="KAJ2675696.1"/>
    <property type="molecule type" value="Genomic_DNA"/>
</dbReference>
<dbReference type="OrthoDB" id="10431236at2759"/>
<sequence length="87" mass="9679">MPKVITEYKNSDSLSDTDFILESIDVTSTKDLVSALEQTQKELNAKLTLLLEAERESKSQSTNDNGKLSNSATPTDDSDQNKRQRSN</sequence>